<evidence type="ECO:0000313" key="3">
    <source>
        <dbReference type="Proteomes" id="UP000247233"/>
    </source>
</evidence>
<name>A0A317WME5_9EURO</name>
<feature type="compositionally biased region" description="Polar residues" evidence="1">
    <location>
        <begin position="244"/>
        <end position="256"/>
    </location>
</feature>
<sequence length="369" mass="40056">MLDTTSPLHEFPSWASMGASEHPALSAESVSLDEELYTSQLGLNGFDFSFAQLVSPALCPEFDVATGETTPLGLYDALQPMDVADAPCAPGFAEKVTSLFGESSFNIAPEPKRVSGGDLSLHDLLRSTSQLATERALYMTSLPGTGTGSGTGSTSSHDSHHLTHSRSAAARLRFAPSPITEDPCSSPGTSHQSYSGSESDWEREYSNTNYGDPGPFYGLSEIGFSDSIASLDHTLDEVIHHQQQHQPLDTPLSNSHPEPRRKSVVGHMNLPNYQPLDTTTLAADDDDDEEENGLTPLEMPDGSTRFTTNWLPVDPEGGFTIRAPPSPRPRRVVRVRHNHNPPTLTHAWGSDHTDPYYFPQDAFIALPTD</sequence>
<feature type="region of interest" description="Disordered" evidence="1">
    <location>
        <begin position="240"/>
        <end position="306"/>
    </location>
</feature>
<evidence type="ECO:0000256" key="1">
    <source>
        <dbReference type="SAM" id="MobiDB-lite"/>
    </source>
</evidence>
<evidence type="ECO:0000313" key="2">
    <source>
        <dbReference type="EMBL" id="PWY87539.1"/>
    </source>
</evidence>
<gene>
    <name evidence="2" type="ORF">BO70DRAFT_287762</name>
</gene>
<dbReference type="EMBL" id="MSFL01000006">
    <property type="protein sequence ID" value="PWY87539.1"/>
    <property type="molecule type" value="Genomic_DNA"/>
</dbReference>
<dbReference type="GeneID" id="37061489"/>
<dbReference type="VEuPathDB" id="FungiDB:BO70DRAFT_287762"/>
<feature type="compositionally biased region" description="Acidic residues" evidence="1">
    <location>
        <begin position="283"/>
        <end position="292"/>
    </location>
</feature>
<comment type="caution">
    <text evidence="2">The sequence shown here is derived from an EMBL/GenBank/DDBJ whole genome shotgun (WGS) entry which is preliminary data.</text>
</comment>
<proteinExistence type="predicted"/>
<dbReference type="RefSeq" id="XP_025401422.1">
    <property type="nucleotide sequence ID" value="XM_025539252.1"/>
</dbReference>
<dbReference type="AlphaFoldDB" id="A0A317WME5"/>
<protein>
    <submittedName>
        <fullName evidence="2">Uncharacterized protein</fullName>
    </submittedName>
</protein>
<feature type="region of interest" description="Disordered" evidence="1">
    <location>
        <begin position="141"/>
        <end position="208"/>
    </location>
</feature>
<keyword evidence="3" id="KW-1185">Reference proteome</keyword>
<dbReference type="Proteomes" id="UP000247233">
    <property type="component" value="Unassembled WGS sequence"/>
</dbReference>
<dbReference type="OrthoDB" id="4509688at2759"/>
<organism evidence="2 3">
    <name type="scientific">Aspergillus heteromorphus CBS 117.55</name>
    <dbReference type="NCBI Taxonomy" id="1448321"/>
    <lineage>
        <taxon>Eukaryota</taxon>
        <taxon>Fungi</taxon>
        <taxon>Dikarya</taxon>
        <taxon>Ascomycota</taxon>
        <taxon>Pezizomycotina</taxon>
        <taxon>Eurotiomycetes</taxon>
        <taxon>Eurotiomycetidae</taxon>
        <taxon>Eurotiales</taxon>
        <taxon>Aspergillaceae</taxon>
        <taxon>Aspergillus</taxon>
        <taxon>Aspergillus subgen. Circumdati</taxon>
    </lineage>
</organism>
<feature type="compositionally biased region" description="Polar residues" evidence="1">
    <location>
        <begin position="186"/>
        <end position="198"/>
    </location>
</feature>
<accession>A0A317WME5</accession>
<reference evidence="2 3" key="1">
    <citation type="submission" date="2016-12" db="EMBL/GenBank/DDBJ databases">
        <title>The genomes of Aspergillus section Nigri reveals drivers in fungal speciation.</title>
        <authorList>
            <consortium name="DOE Joint Genome Institute"/>
            <person name="Vesth T.C."/>
            <person name="Nybo J."/>
            <person name="Theobald S."/>
            <person name="Brandl J."/>
            <person name="Frisvad J.C."/>
            <person name="Nielsen K.F."/>
            <person name="Lyhne E.K."/>
            <person name="Kogle M.E."/>
            <person name="Kuo A."/>
            <person name="Riley R."/>
            <person name="Clum A."/>
            <person name="Nolan M."/>
            <person name="Lipzen A."/>
            <person name="Salamov A."/>
            <person name="Henrissat B."/>
            <person name="Wiebenga A."/>
            <person name="De Vries R.P."/>
            <person name="Grigoriev I.V."/>
            <person name="Mortensen U.H."/>
            <person name="Andersen M.R."/>
            <person name="Baker S.E."/>
        </authorList>
    </citation>
    <scope>NUCLEOTIDE SEQUENCE [LARGE SCALE GENOMIC DNA]</scope>
    <source>
        <strain evidence="2 3">CBS 117.55</strain>
    </source>
</reference>